<keyword evidence="1" id="KW-0472">Membrane</keyword>
<feature type="transmembrane region" description="Helical" evidence="1">
    <location>
        <begin position="109"/>
        <end position="126"/>
    </location>
</feature>
<feature type="transmembrane region" description="Helical" evidence="1">
    <location>
        <begin position="133"/>
        <end position="155"/>
    </location>
</feature>
<evidence type="ECO:0000256" key="1">
    <source>
        <dbReference type="SAM" id="Phobius"/>
    </source>
</evidence>
<evidence type="ECO:0000313" key="2">
    <source>
        <dbReference type="EMBL" id="KKL27759.1"/>
    </source>
</evidence>
<keyword evidence="1" id="KW-1133">Transmembrane helix</keyword>
<gene>
    <name evidence="2" type="ORF">LCGC14_2381930</name>
</gene>
<feature type="transmembrane region" description="Helical" evidence="1">
    <location>
        <begin position="81"/>
        <end position="103"/>
    </location>
</feature>
<feature type="transmembrane region" description="Helical" evidence="1">
    <location>
        <begin position="25"/>
        <end position="44"/>
    </location>
</feature>
<keyword evidence="1" id="KW-0812">Transmembrane</keyword>
<dbReference type="PANTHER" id="PTHR34295:SF1">
    <property type="entry name" value="BIOTIN TRANSPORTER BIOY"/>
    <property type="match status" value="1"/>
</dbReference>
<dbReference type="GO" id="GO:0005886">
    <property type="term" value="C:plasma membrane"/>
    <property type="evidence" value="ECO:0007669"/>
    <property type="project" value="InterPro"/>
</dbReference>
<proteinExistence type="predicted"/>
<dbReference type="Gene3D" id="1.10.1760.20">
    <property type="match status" value="1"/>
</dbReference>
<dbReference type="Pfam" id="PF02632">
    <property type="entry name" value="BioY"/>
    <property type="match status" value="1"/>
</dbReference>
<sequence length="213" mass="22895">MSVTVLDKYKDVRYNLFKWRCEASLIHKIILAFAMACFTGIAAQVRIPLPWTPVPISAQTFAVLLSGVLLGGWYGGLSQVFYVGAGIAGVPWFSGGGSGIAYISGPTGGYIIGFILAALFIGYFIDRFVRARGFFAIFVLMLFANFVLIHLPGLLQLSVVTGVRNIYELLSMGTLPFIVGDVAKVLAAAALAKGITPKRAYDGEVDVGFSNKQ</sequence>
<dbReference type="EMBL" id="LAZR01035347">
    <property type="protein sequence ID" value="KKL27759.1"/>
    <property type="molecule type" value="Genomic_DNA"/>
</dbReference>
<protein>
    <recommendedName>
        <fullName evidence="3">BioY protein</fullName>
    </recommendedName>
</protein>
<dbReference type="InterPro" id="IPR003784">
    <property type="entry name" value="BioY"/>
</dbReference>
<accession>A0A0F9C0T4</accession>
<name>A0A0F9C0T4_9ZZZZ</name>
<feature type="transmembrane region" description="Helical" evidence="1">
    <location>
        <begin position="56"/>
        <end position="74"/>
    </location>
</feature>
<feature type="transmembrane region" description="Helical" evidence="1">
    <location>
        <begin position="175"/>
        <end position="192"/>
    </location>
</feature>
<evidence type="ECO:0008006" key="3">
    <source>
        <dbReference type="Google" id="ProtNLM"/>
    </source>
</evidence>
<dbReference type="GO" id="GO:0015225">
    <property type="term" value="F:biotin transmembrane transporter activity"/>
    <property type="evidence" value="ECO:0007669"/>
    <property type="project" value="InterPro"/>
</dbReference>
<dbReference type="AlphaFoldDB" id="A0A0F9C0T4"/>
<reference evidence="2" key="1">
    <citation type="journal article" date="2015" name="Nature">
        <title>Complex archaea that bridge the gap between prokaryotes and eukaryotes.</title>
        <authorList>
            <person name="Spang A."/>
            <person name="Saw J.H."/>
            <person name="Jorgensen S.L."/>
            <person name="Zaremba-Niedzwiedzka K."/>
            <person name="Martijn J."/>
            <person name="Lind A.E."/>
            <person name="van Eijk R."/>
            <person name="Schleper C."/>
            <person name="Guy L."/>
            <person name="Ettema T.J."/>
        </authorList>
    </citation>
    <scope>NUCLEOTIDE SEQUENCE</scope>
</reference>
<dbReference type="PANTHER" id="PTHR34295">
    <property type="entry name" value="BIOTIN TRANSPORTER BIOY"/>
    <property type="match status" value="1"/>
</dbReference>
<organism evidence="2">
    <name type="scientific">marine sediment metagenome</name>
    <dbReference type="NCBI Taxonomy" id="412755"/>
    <lineage>
        <taxon>unclassified sequences</taxon>
        <taxon>metagenomes</taxon>
        <taxon>ecological metagenomes</taxon>
    </lineage>
</organism>
<comment type="caution">
    <text evidence="2">The sequence shown here is derived from an EMBL/GenBank/DDBJ whole genome shotgun (WGS) entry which is preliminary data.</text>
</comment>